<dbReference type="SUPFAM" id="SSF158446">
    <property type="entry name" value="IVS-encoded protein-like"/>
    <property type="match status" value="1"/>
</dbReference>
<proteinExistence type="predicted"/>
<gene>
    <name evidence="1" type="ORF">MAG551_00196</name>
</gene>
<name>A0A941ZYF5_9BACT</name>
<accession>A0A941ZYF5</accession>
<dbReference type="EMBL" id="JAANXD010000011">
    <property type="protein sequence ID" value="MBS1257160.1"/>
    <property type="molecule type" value="Genomic_DNA"/>
</dbReference>
<reference evidence="1" key="1">
    <citation type="journal article" date="2021" name="ISME J.">
        <title>Fine-scale metabolic discontinuity in a stratified prokaryote microbiome of a Red Sea deep halocline.</title>
        <authorList>
            <person name="Michoud G."/>
            <person name="Ngugi D.K."/>
            <person name="Barozzi A."/>
            <person name="Merlino G."/>
            <person name="Calleja M.L."/>
            <person name="Delgado-Huertas A."/>
            <person name="Moran X.A.G."/>
            <person name="Daffonchio D."/>
        </authorList>
    </citation>
    <scope>NUCLEOTIDE SEQUENCE</scope>
    <source>
        <strain evidence="1">SuakinDeep_MAG55_1</strain>
    </source>
</reference>
<comment type="caution">
    <text evidence="1">The sequence shown here is derived from an EMBL/GenBank/DDBJ whole genome shotgun (WGS) entry which is preliminary data.</text>
</comment>
<dbReference type="AlphaFoldDB" id="A0A941ZYF5"/>
<dbReference type="Proteomes" id="UP000722750">
    <property type="component" value="Unassembled WGS sequence"/>
</dbReference>
<organism evidence="1 2">
    <name type="scientific">Candidatus Scalindua arabica</name>
    <dbReference type="NCBI Taxonomy" id="1127984"/>
    <lineage>
        <taxon>Bacteria</taxon>
        <taxon>Pseudomonadati</taxon>
        <taxon>Planctomycetota</taxon>
        <taxon>Candidatus Brocadiia</taxon>
        <taxon>Candidatus Brocadiales</taxon>
        <taxon>Candidatus Scalinduaceae</taxon>
        <taxon>Candidatus Scalindua</taxon>
    </lineage>
</organism>
<dbReference type="Gene3D" id="1.20.1440.60">
    <property type="entry name" value="23S rRNA-intervening sequence"/>
    <property type="match status" value="1"/>
</dbReference>
<evidence type="ECO:0000313" key="2">
    <source>
        <dbReference type="Proteomes" id="UP000722750"/>
    </source>
</evidence>
<protein>
    <recommendedName>
        <fullName evidence="3">Four helix bundle protein</fullName>
    </recommendedName>
</protein>
<sequence>MKIESAKDLRVYQKAYALAVELFELSKEFPKEER</sequence>
<evidence type="ECO:0008006" key="3">
    <source>
        <dbReference type="Google" id="ProtNLM"/>
    </source>
</evidence>
<dbReference type="InterPro" id="IPR036583">
    <property type="entry name" value="23S_rRNA_IVS_sf"/>
</dbReference>
<evidence type="ECO:0000313" key="1">
    <source>
        <dbReference type="EMBL" id="MBS1257160.1"/>
    </source>
</evidence>